<dbReference type="AlphaFoldDB" id="K1XHC1"/>
<protein>
    <submittedName>
        <fullName evidence="1">3-(3-hydroxy-phenyl)propionate hydroxylase</fullName>
    </submittedName>
</protein>
<name>K1XHC1_MARBU</name>
<keyword evidence="2" id="KW-1185">Reference proteome</keyword>
<dbReference type="SUPFAM" id="SSF54373">
    <property type="entry name" value="FAD-linked reductases, C-terminal domain"/>
    <property type="match status" value="1"/>
</dbReference>
<dbReference type="EMBL" id="JH921479">
    <property type="protein sequence ID" value="EKD11879.1"/>
    <property type="molecule type" value="Genomic_DNA"/>
</dbReference>
<evidence type="ECO:0000313" key="2">
    <source>
        <dbReference type="Proteomes" id="UP000006753"/>
    </source>
</evidence>
<proteinExistence type="predicted"/>
<accession>K1XHC1</accession>
<dbReference type="InParanoid" id="K1XHC1"/>
<dbReference type="Gene3D" id="3.50.50.60">
    <property type="entry name" value="FAD/NAD(P)-binding domain"/>
    <property type="match status" value="1"/>
</dbReference>
<evidence type="ECO:0000313" key="1">
    <source>
        <dbReference type="EMBL" id="EKD11879.1"/>
    </source>
</evidence>
<dbReference type="OrthoDB" id="1716816at2759"/>
<reference evidence="1 2" key="1">
    <citation type="journal article" date="2012" name="BMC Genomics">
        <title>Sequencing the genome of Marssonina brunnea reveals fungus-poplar co-evolution.</title>
        <authorList>
            <person name="Zhu S."/>
            <person name="Cao Y.-Z."/>
            <person name="Jiang C."/>
            <person name="Tan B.-Y."/>
            <person name="Wang Z."/>
            <person name="Feng S."/>
            <person name="Zhang L."/>
            <person name="Su X.-H."/>
            <person name="Brejova B."/>
            <person name="Vinar T."/>
            <person name="Xu M."/>
            <person name="Wang M.-X."/>
            <person name="Zhang S.-G."/>
            <person name="Huang M.-R."/>
            <person name="Wu R."/>
            <person name="Zhou Y."/>
        </authorList>
    </citation>
    <scope>NUCLEOTIDE SEQUENCE [LARGE SCALE GENOMIC DNA]</scope>
    <source>
        <strain evidence="1 2">MB_m1</strain>
    </source>
</reference>
<dbReference type="HOGENOM" id="CLU_1107328_0_0_1"/>
<organism evidence="1 2">
    <name type="scientific">Marssonina brunnea f. sp. multigermtubi (strain MB_m1)</name>
    <name type="common">Marssonina leaf spot fungus</name>
    <dbReference type="NCBI Taxonomy" id="1072389"/>
    <lineage>
        <taxon>Eukaryota</taxon>
        <taxon>Fungi</taxon>
        <taxon>Dikarya</taxon>
        <taxon>Ascomycota</taxon>
        <taxon>Pezizomycotina</taxon>
        <taxon>Leotiomycetes</taxon>
        <taxon>Helotiales</taxon>
        <taxon>Drepanopezizaceae</taxon>
        <taxon>Drepanopeziza</taxon>
    </lineage>
</organism>
<sequence length="251" mass="28278">MNLYLRSSELLDALGLADELAQECFACRGTVSYDANLVEVLGQAWSFMWNMKDTPWKFALVLGQKYQEEIFQRGLKELGVGLETLVELNSTVDDSFNQSRGGGSALKKRSYISTWFESMEGGCSFDELWRVYGAFESPTHGNVLWAAMDHGVSRIGPAFIAGRRKAYLEFNKEAAVAEPIASVRPFNLEFKHVGWWTIYSRFLAMQLLLHRQDDPDADPTEVLDIAMEEAASFTSGLSIAFDYKILNSRNL</sequence>
<dbReference type="Proteomes" id="UP000006753">
    <property type="component" value="Unassembled WGS sequence"/>
</dbReference>
<dbReference type="eggNOG" id="KOG3855">
    <property type="taxonomic scope" value="Eukaryota"/>
</dbReference>
<dbReference type="InterPro" id="IPR036188">
    <property type="entry name" value="FAD/NAD-bd_sf"/>
</dbReference>
<dbReference type="KEGG" id="mbe:MBM_09958"/>
<gene>
    <name evidence="1" type="ORF">MBM_09958</name>
</gene>